<evidence type="ECO:0000313" key="1">
    <source>
        <dbReference type="EMBL" id="AMT85173.1"/>
    </source>
</evidence>
<accession>A0AC59G536</accession>
<dbReference type="EMBL" id="KT944199">
    <property type="protein sequence ID" value="AMT85173.1"/>
    <property type="molecule type" value="Genomic_RNA"/>
</dbReference>
<dbReference type="Proteomes" id="UP000594199">
    <property type="component" value="Segment"/>
</dbReference>
<feature type="non-terminal residue" evidence="1">
    <location>
        <position position="1"/>
    </location>
</feature>
<evidence type="ECO:0000313" key="2">
    <source>
        <dbReference type="Proteomes" id="UP000594199"/>
    </source>
</evidence>
<feature type="non-terminal residue" evidence="1">
    <location>
        <position position="234"/>
    </location>
</feature>
<name>A0AC59G536_9PICO</name>
<sequence length="234" mass="26701">GEETQVAPAETGNTPVLTAENSNMQVVDIPYTEKRLSHSAVRFWFDRFFLADQITVPSKGSAPVKVELSWDNITRRIPEVRWFTHATYIRFELEVAVRAYNQDEVEYEMVFYPPGTHVPDETTTWATTLQNALTHAGPCPRWSWKTKVTPVFTTRIPFCPVSTVFTQTYTGWPNWAHTDDTFGQTPQLNTMGALYLVQGNGNNTGNVHTYISYRFVDIQLWCPRPGLRVEPPTP</sequence>
<protein>
    <submittedName>
        <fullName evidence="1">VP1</fullName>
    </submittedName>
</protein>
<organism evidence="1 2">
    <name type="scientific">hunnivirus A5</name>
    <dbReference type="NCBI Taxonomy" id="2847792"/>
    <lineage>
        <taxon>Viruses</taxon>
        <taxon>Riboviria</taxon>
        <taxon>Orthornavirae</taxon>
        <taxon>Pisuviricota</taxon>
        <taxon>Pisoniviricetes</taxon>
        <taxon>Picornavirales</taxon>
        <taxon>Picornaviridae</taxon>
        <taxon>Caphthovirinae</taxon>
        <taxon>Hunnivirus</taxon>
        <taxon>Hunnivirus amagyari</taxon>
        <taxon>Hunnivirus A</taxon>
    </lineage>
</organism>
<reference evidence="1" key="1">
    <citation type="submission" date="2015-10" db="EMBL/GenBank/DDBJ databases">
        <title>Detection and characterization of kobuviruses, cardioviruses and hunniviruses in Vietnamese rodents and civets.</title>
        <authorList>
            <person name="Nguyen D.V."/>
            <person name="Lu L."/>
            <person name="Cuong N.V."/>
            <person name="Tue N.T."/>
            <person name="Hoa N.T."/>
            <person name="Campbell J."/>
            <person name="Hien V.B."/>
            <person name="Bryant J.E."/>
            <person name="Carrique-Mas J."/>
            <person name="Baker S."/>
            <person name="Woolhouse M.E."/>
            <person name="Simmonds P."/>
        </authorList>
    </citation>
    <scope>NUCLEOTIDE SEQUENCE</scope>
    <source>
        <strain evidence="1">83GR-70-RAT048</strain>
    </source>
</reference>
<proteinExistence type="predicted"/>